<dbReference type="RefSeq" id="WP_024081809.1">
    <property type="nucleotide sequence ID" value="NZ_CP027527.1"/>
</dbReference>
<proteinExistence type="predicted"/>
<sequence length="90" mass="10042">MRFVLLHLAAPGLERRYDGPIPRHRVDGLAGSGLLDRLAAESRAQAARRRRDLKAAPAMIDGTLHRRTLALADYRHQAVTLLAPRTRRGL</sequence>
<dbReference type="EMBL" id="CU459003">
    <property type="protein sequence ID" value="CAM76304.1"/>
    <property type="molecule type" value="Genomic_DNA"/>
</dbReference>
<name>A4U097_9PROT</name>
<dbReference type="AlphaFoldDB" id="A4U097"/>
<evidence type="ECO:0000313" key="1">
    <source>
        <dbReference type="EMBL" id="CAM76304.1"/>
    </source>
</evidence>
<organism evidence="1">
    <name type="scientific">Magnetospirillum gryphiswaldense</name>
    <dbReference type="NCBI Taxonomy" id="55518"/>
    <lineage>
        <taxon>Bacteria</taxon>
        <taxon>Pseudomonadati</taxon>
        <taxon>Pseudomonadota</taxon>
        <taxon>Alphaproteobacteria</taxon>
        <taxon>Rhodospirillales</taxon>
        <taxon>Rhodospirillaceae</taxon>
        <taxon>Magnetospirillum</taxon>
    </lineage>
</organism>
<gene>
    <name evidence="1" type="ORF">MGR_1392</name>
</gene>
<accession>A4U097</accession>
<protein>
    <submittedName>
        <fullName evidence="1">Uncharacterized protein</fullName>
    </submittedName>
</protein>
<reference evidence="1" key="1">
    <citation type="journal article" date="2007" name="J. Bacteriol.">
        <title>Comparative genome analysis of four magnetotactic bacteria reveals a complex set of group-specific genes implicated in magnetosome biomineralization and function.</title>
        <authorList>
            <person name="Richter M."/>
            <person name="Kube M."/>
            <person name="Bazylinski D.A."/>
            <person name="Lombardot T."/>
            <person name="Gloeckner F.O."/>
            <person name="Reinhardt R."/>
            <person name="Schueler D."/>
        </authorList>
    </citation>
    <scope>NUCLEOTIDE SEQUENCE</scope>
    <source>
        <strain evidence="1">MSR-1</strain>
    </source>
</reference>